<accession>A0ACB7RP79</accession>
<reference evidence="1" key="1">
    <citation type="submission" date="2020-05" db="EMBL/GenBank/DDBJ databases">
        <title>Large-scale comparative analyses of tick genomes elucidate their genetic diversity and vector capacities.</title>
        <authorList>
            <person name="Jia N."/>
            <person name="Wang J."/>
            <person name="Shi W."/>
            <person name="Du L."/>
            <person name="Sun Y."/>
            <person name="Zhan W."/>
            <person name="Jiang J."/>
            <person name="Wang Q."/>
            <person name="Zhang B."/>
            <person name="Ji P."/>
            <person name="Sakyi L.B."/>
            <person name="Cui X."/>
            <person name="Yuan T."/>
            <person name="Jiang B."/>
            <person name="Yang W."/>
            <person name="Lam T.T.-Y."/>
            <person name="Chang Q."/>
            <person name="Ding S."/>
            <person name="Wang X."/>
            <person name="Zhu J."/>
            <person name="Ruan X."/>
            <person name="Zhao L."/>
            <person name="Wei J."/>
            <person name="Que T."/>
            <person name="Du C."/>
            <person name="Cheng J."/>
            <person name="Dai P."/>
            <person name="Han X."/>
            <person name="Huang E."/>
            <person name="Gao Y."/>
            <person name="Liu J."/>
            <person name="Shao H."/>
            <person name="Ye R."/>
            <person name="Li L."/>
            <person name="Wei W."/>
            <person name="Wang X."/>
            <person name="Wang C."/>
            <person name="Yang T."/>
            <person name="Huo Q."/>
            <person name="Li W."/>
            <person name="Guo W."/>
            <person name="Chen H."/>
            <person name="Zhou L."/>
            <person name="Ni X."/>
            <person name="Tian J."/>
            <person name="Zhou Y."/>
            <person name="Sheng Y."/>
            <person name="Liu T."/>
            <person name="Pan Y."/>
            <person name="Xia L."/>
            <person name="Li J."/>
            <person name="Zhao F."/>
            <person name="Cao W."/>
        </authorList>
    </citation>
    <scope>NUCLEOTIDE SEQUENCE</scope>
    <source>
        <strain evidence="1">Hyas-2018</strain>
    </source>
</reference>
<dbReference type="EMBL" id="CM023488">
    <property type="protein sequence ID" value="KAH6924782.1"/>
    <property type="molecule type" value="Genomic_DNA"/>
</dbReference>
<name>A0ACB7RP79_HYAAI</name>
<keyword evidence="2" id="KW-1185">Reference proteome</keyword>
<organism evidence="1 2">
    <name type="scientific">Hyalomma asiaticum</name>
    <name type="common">Tick</name>
    <dbReference type="NCBI Taxonomy" id="266040"/>
    <lineage>
        <taxon>Eukaryota</taxon>
        <taxon>Metazoa</taxon>
        <taxon>Ecdysozoa</taxon>
        <taxon>Arthropoda</taxon>
        <taxon>Chelicerata</taxon>
        <taxon>Arachnida</taxon>
        <taxon>Acari</taxon>
        <taxon>Parasitiformes</taxon>
        <taxon>Ixodida</taxon>
        <taxon>Ixodoidea</taxon>
        <taxon>Ixodidae</taxon>
        <taxon>Hyalomminae</taxon>
        <taxon>Hyalomma</taxon>
    </lineage>
</organism>
<comment type="caution">
    <text evidence="1">The sequence shown here is derived from an EMBL/GenBank/DDBJ whole genome shotgun (WGS) entry which is preliminary data.</text>
</comment>
<protein>
    <submittedName>
        <fullName evidence="1">Uncharacterized protein</fullName>
    </submittedName>
</protein>
<proteinExistence type="predicted"/>
<evidence type="ECO:0000313" key="2">
    <source>
        <dbReference type="Proteomes" id="UP000821845"/>
    </source>
</evidence>
<dbReference type="Proteomes" id="UP000821845">
    <property type="component" value="Chromosome 8"/>
</dbReference>
<evidence type="ECO:0000313" key="1">
    <source>
        <dbReference type="EMBL" id="KAH6924782.1"/>
    </source>
</evidence>
<sequence length="191" mass="21321">MTSVTLLEGYASDAALGTDISCVAVRTIDRDEQNHAVTETIYYKGNTGGTTWRSFGQSFQFEADSRGYNIMKSQGLSGAPSGTYNFSYSTRDCAVVMVTNFGNRMPDDTPSEVQERDVQNVDQDQNAGENDGASENEDGKPQCMLWGTRENPRGIQDCCEKHFTKYCQKNKDYEYTPEKCPSPPPEERTEL</sequence>
<gene>
    <name evidence="1" type="ORF">HPB50_024708</name>
</gene>